<sequence length="372" mass="43011">MIHMLQSKIQSKIPQKCSTHNKAITMSRNLAKQVAAKQIVSKQTARKGTKLRKKPEDSTSKLRLLDLPLEIRQLIYKYILVKENRIEIVSPLDTLSRSHPERRKRKSPKGATALLEVNKAIHHDAALYFYENNHFVIRISVDALHRLDAFTYTEKSITRANNHGLRCFLTRVPRFYVSCIKELTILISFATTDPEYWPCDSISYRGSTSTAYVSGGVVRQFQYLTAVTLRRFSRLRVANIIFSDADSEKEPTYSYQNTPKPWKLEESLFKSFHNLFQCENLERATLRMDLNDDSRSYLFCPKHHPWSRGGFIFRIINAAMERAMKNQDGDWEPTEDHGIEIVRVGVMTRAQTNCASLKGDFGSIFQEEQKKI</sequence>
<dbReference type="Proteomes" id="UP000001798">
    <property type="component" value="Chromosome 7"/>
</dbReference>
<accession>A0A384JMI3</accession>
<evidence type="ECO:0008006" key="3">
    <source>
        <dbReference type="Google" id="ProtNLM"/>
    </source>
</evidence>
<dbReference type="AlphaFoldDB" id="A0A384JMI3"/>
<reference evidence="1 2" key="3">
    <citation type="journal article" date="2017" name="Mol. Plant Pathol.">
        <title>A gapless genome sequence of the fungus Botrytis cinerea.</title>
        <authorList>
            <person name="Van Kan J.A."/>
            <person name="Stassen J.H."/>
            <person name="Mosbach A."/>
            <person name="Van Der Lee T.A."/>
            <person name="Faino L."/>
            <person name="Farmer A.D."/>
            <person name="Papasotiriou D.G."/>
            <person name="Zhou S."/>
            <person name="Seidl M.F."/>
            <person name="Cottam E."/>
            <person name="Edel D."/>
            <person name="Hahn M."/>
            <person name="Schwartz D.C."/>
            <person name="Dietrich R.A."/>
            <person name="Widdison S."/>
            <person name="Scalliet G."/>
        </authorList>
    </citation>
    <scope>NUCLEOTIDE SEQUENCE [LARGE SCALE GENOMIC DNA]</scope>
    <source>
        <strain evidence="1 2">B05.10</strain>
    </source>
</reference>
<reference evidence="1 2" key="1">
    <citation type="journal article" date="2011" name="PLoS Genet.">
        <title>Genomic analysis of the necrotrophic fungal pathogens Sclerotinia sclerotiorum and Botrytis cinerea.</title>
        <authorList>
            <person name="Amselem J."/>
            <person name="Cuomo C.A."/>
            <person name="van Kan J.A."/>
            <person name="Viaud M."/>
            <person name="Benito E.P."/>
            <person name="Couloux A."/>
            <person name="Coutinho P.M."/>
            <person name="de Vries R.P."/>
            <person name="Dyer P.S."/>
            <person name="Fillinger S."/>
            <person name="Fournier E."/>
            <person name="Gout L."/>
            <person name="Hahn M."/>
            <person name="Kohn L."/>
            <person name="Lapalu N."/>
            <person name="Plummer K.M."/>
            <person name="Pradier J.M."/>
            <person name="Quevillon E."/>
            <person name="Sharon A."/>
            <person name="Simon A."/>
            <person name="ten Have A."/>
            <person name="Tudzynski B."/>
            <person name="Tudzynski P."/>
            <person name="Wincker P."/>
            <person name="Andrew M."/>
            <person name="Anthouard V."/>
            <person name="Beever R.E."/>
            <person name="Beffa R."/>
            <person name="Benoit I."/>
            <person name="Bouzid O."/>
            <person name="Brault B."/>
            <person name="Chen Z."/>
            <person name="Choquer M."/>
            <person name="Collemare J."/>
            <person name="Cotton P."/>
            <person name="Danchin E.G."/>
            <person name="Da Silva C."/>
            <person name="Gautier A."/>
            <person name="Giraud C."/>
            <person name="Giraud T."/>
            <person name="Gonzalez C."/>
            <person name="Grossetete S."/>
            <person name="Guldener U."/>
            <person name="Henrissat B."/>
            <person name="Howlett B.J."/>
            <person name="Kodira C."/>
            <person name="Kretschmer M."/>
            <person name="Lappartient A."/>
            <person name="Leroch M."/>
            <person name="Levis C."/>
            <person name="Mauceli E."/>
            <person name="Neuveglise C."/>
            <person name="Oeser B."/>
            <person name="Pearson M."/>
            <person name="Poulain J."/>
            <person name="Poussereau N."/>
            <person name="Quesneville H."/>
            <person name="Rascle C."/>
            <person name="Schumacher J."/>
            <person name="Segurens B."/>
            <person name="Sexton A."/>
            <person name="Silva E."/>
            <person name="Sirven C."/>
            <person name="Soanes D.M."/>
            <person name="Talbot N.J."/>
            <person name="Templeton M."/>
            <person name="Yandava C."/>
            <person name="Yarden O."/>
            <person name="Zeng Q."/>
            <person name="Rollins J.A."/>
            <person name="Lebrun M.H."/>
            <person name="Dickman M."/>
        </authorList>
    </citation>
    <scope>NUCLEOTIDE SEQUENCE [LARGE SCALE GENOMIC DNA]</scope>
    <source>
        <strain evidence="1 2">B05.10</strain>
    </source>
</reference>
<dbReference type="PANTHER" id="PTHR42085">
    <property type="entry name" value="F-BOX DOMAIN-CONTAINING PROTEIN"/>
    <property type="match status" value="1"/>
</dbReference>
<evidence type="ECO:0000313" key="1">
    <source>
        <dbReference type="EMBL" id="ATZ51799.1"/>
    </source>
</evidence>
<proteinExistence type="predicted"/>
<gene>
    <name evidence="1" type="ORF">BCIN_07g03710</name>
</gene>
<keyword evidence="2" id="KW-1185">Reference proteome</keyword>
<evidence type="ECO:0000313" key="2">
    <source>
        <dbReference type="Proteomes" id="UP000001798"/>
    </source>
</evidence>
<name>A0A384JMI3_BOTFB</name>
<dbReference type="RefSeq" id="XP_024549805.1">
    <property type="nucleotide sequence ID" value="XM_024694015.1"/>
</dbReference>
<protein>
    <recommendedName>
        <fullName evidence="3">F-box domain-containing protein</fullName>
    </recommendedName>
</protein>
<dbReference type="GeneID" id="36394322"/>
<dbReference type="EMBL" id="CP009811">
    <property type="protein sequence ID" value="ATZ51800.1"/>
    <property type="molecule type" value="Genomic_DNA"/>
</dbReference>
<reference evidence="1" key="4">
    <citation type="submission" date="2017-12" db="EMBL/GenBank/DDBJ databases">
        <authorList>
            <person name="van Kan J."/>
        </authorList>
    </citation>
    <scope>NUCLEOTIDE SEQUENCE</scope>
    <source>
        <strain evidence="1">B05.10</strain>
    </source>
</reference>
<dbReference type="RefSeq" id="XP_024549804.1">
    <property type="nucleotide sequence ID" value="XM_024694016.1"/>
</dbReference>
<dbReference type="VEuPathDB" id="FungiDB:Bcin07g03710"/>
<organism evidence="1 2">
    <name type="scientific">Botryotinia fuckeliana (strain B05.10)</name>
    <name type="common">Noble rot fungus</name>
    <name type="synonym">Botrytis cinerea</name>
    <dbReference type="NCBI Taxonomy" id="332648"/>
    <lineage>
        <taxon>Eukaryota</taxon>
        <taxon>Fungi</taxon>
        <taxon>Dikarya</taxon>
        <taxon>Ascomycota</taxon>
        <taxon>Pezizomycotina</taxon>
        <taxon>Leotiomycetes</taxon>
        <taxon>Helotiales</taxon>
        <taxon>Sclerotiniaceae</taxon>
        <taxon>Botrytis</taxon>
    </lineage>
</organism>
<reference evidence="1 2" key="2">
    <citation type="journal article" date="2012" name="Eukaryot. Cell">
        <title>Genome update of Botrytis cinerea strains B05.10 and T4.</title>
        <authorList>
            <person name="Staats M."/>
            <person name="van Kan J.A."/>
        </authorList>
    </citation>
    <scope>NUCLEOTIDE SEQUENCE [LARGE SCALE GENOMIC DNA]</scope>
    <source>
        <strain evidence="1 2">B05.10</strain>
    </source>
</reference>
<dbReference type="InterPro" id="IPR038883">
    <property type="entry name" value="AN11006-like"/>
</dbReference>
<dbReference type="KEGG" id="bfu:BCIN_07g03710"/>
<dbReference type="OrthoDB" id="62952at2759"/>
<dbReference type="PANTHER" id="PTHR42085:SF2">
    <property type="entry name" value="F-BOX DOMAIN-CONTAINING PROTEIN"/>
    <property type="match status" value="1"/>
</dbReference>
<dbReference type="EMBL" id="CP009811">
    <property type="protein sequence ID" value="ATZ51799.1"/>
    <property type="molecule type" value="Genomic_DNA"/>
</dbReference>